<dbReference type="SUPFAM" id="SSF47095">
    <property type="entry name" value="HMG-box"/>
    <property type="match status" value="2"/>
</dbReference>
<feature type="compositionally biased region" description="Basic residues" evidence="3">
    <location>
        <begin position="77"/>
        <end position="115"/>
    </location>
</feature>
<dbReference type="PROSITE" id="PS50118">
    <property type="entry name" value="HMG_BOX_2"/>
    <property type="match status" value="1"/>
</dbReference>
<dbReference type="AlphaFoldDB" id="A0A8H8TXX6"/>
<dbReference type="PANTHER" id="PTHR48112">
    <property type="entry name" value="HIGH MOBILITY GROUP PROTEIN DSP1"/>
    <property type="match status" value="1"/>
</dbReference>
<dbReference type="OrthoDB" id="1919336at2759"/>
<feature type="region of interest" description="Disordered" evidence="3">
    <location>
        <begin position="69"/>
        <end position="119"/>
    </location>
</feature>
<dbReference type="InterPro" id="IPR050342">
    <property type="entry name" value="HMGB"/>
</dbReference>
<dbReference type="PANTHER" id="PTHR48112:SF22">
    <property type="entry name" value="MITOCHONDRIAL TRANSCRIPTION FACTOR A, ISOFORM B"/>
    <property type="match status" value="1"/>
</dbReference>
<dbReference type="InterPro" id="IPR036910">
    <property type="entry name" value="HMG_box_dom_sf"/>
</dbReference>
<accession>A0A8H8TXX6</accession>
<gene>
    <name evidence="5" type="primary">NHP6</name>
    <name evidence="5" type="ORF">LHYA1_G003919</name>
</gene>
<evidence type="ECO:0000256" key="2">
    <source>
        <dbReference type="PROSITE-ProRule" id="PRU00267"/>
    </source>
</evidence>
<dbReference type="SMART" id="SM00398">
    <property type="entry name" value="HMG"/>
    <property type="match status" value="2"/>
</dbReference>
<feature type="domain" description="HMG box" evidence="4">
    <location>
        <begin position="245"/>
        <end position="311"/>
    </location>
</feature>
<dbReference type="GO" id="GO:0005634">
    <property type="term" value="C:nucleus"/>
    <property type="evidence" value="ECO:0007669"/>
    <property type="project" value="UniProtKB-UniRule"/>
</dbReference>
<keyword evidence="6" id="KW-1185">Reference proteome</keyword>
<dbReference type="RefSeq" id="XP_031005317.1">
    <property type="nucleotide sequence ID" value="XM_031148885.1"/>
</dbReference>
<name>A0A8H8TXX6_9HELO</name>
<evidence type="ECO:0000256" key="1">
    <source>
        <dbReference type="ARBA" id="ARBA00023125"/>
    </source>
</evidence>
<dbReference type="GO" id="GO:0003677">
    <property type="term" value="F:DNA binding"/>
    <property type="evidence" value="ECO:0007669"/>
    <property type="project" value="UniProtKB-UniRule"/>
</dbReference>
<dbReference type="Gene3D" id="1.10.30.10">
    <property type="entry name" value="High mobility group box domain"/>
    <property type="match status" value="2"/>
</dbReference>
<keyword evidence="2" id="KW-0539">Nucleus</keyword>
<feature type="DNA-binding region" description="HMG box" evidence="2">
    <location>
        <begin position="245"/>
        <end position="311"/>
    </location>
</feature>
<dbReference type="InterPro" id="IPR009071">
    <property type="entry name" value="HMG_box_dom"/>
</dbReference>
<evidence type="ECO:0000259" key="4">
    <source>
        <dbReference type="PROSITE" id="PS50118"/>
    </source>
</evidence>
<dbReference type="GeneID" id="41984117"/>
<dbReference type="Pfam" id="PF09011">
    <property type="entry name" value="HMG_box_2"/>
    <property type="match status" value="1"/>
</dbReference>
<reference evidence="5 6" key="1">
    <citation type="submission" date="2018-05" db="EMBL/GenBank/DDBJ databases">
        <title>Genome sequencing and assembly of the regulated plant pathogen Lachnellula willkommii and related sister species for the development of diagnostic species identification markers.</title>
        <authorList>
            <person name="Giroux E."/>
            <person name="Bilodeau G."/>
        </authorList>
    </citation>
    <scope>NUCLEOTIDE SEQUENCE [LARGE SCALE GENOMIC DNA]</scope>
    <source>
        <strain evidence="5 6">CBS 185.66</strain>
    </source>
</reference>
<sequence length="323" mass="35304">MLSSIGRAALQRGGAGARYVSTNRAAFSIWSLQRVNASRGANGSNTKSQLAISIPRFYTTATKTVTKPKTTVTKTTKTTKTKPKTTAKKPVRKPKKAAKPKAKKPKAKKPKKPTKKVLTEDQQLRVDVRSLKERALSPPTGGANTAWSIVFQQEIKQAGGGPGPSGVANSAKTAAAKYKALSPQEKESLNQKANENKALTDIAFKKWVETHTPEQIRDANNARSALKRKLGKHHAYPPITDPRLPKRAASAYLFFVKDRFTSGDFKGISIVEATRLIAAEWKALAAGERKPFEARSEADKQRYYQEFKTVYHQDSAGAAKSTA</sequence>
<evidence type="ECO:0000256" key="3">
    <source>
        <dbReference type="SAM" id="MobiDB-lite"/>
    </source>
</evidence>
<protein>
    <submittedName>
        <fullName evidence="5">Non-histone chromosomal protein</fullName>
    </submittedName>
</protein>
<dbReference type="Proteomes" id="UP000431533">
    <property type="component" value="Unassembled WGS sequence"/>
</dbReference>
<proteinExistence type="predicted"/>
<organism evidence="5 6">
    <name type="scientific">Lachnellula hyalina</name>
    <dbReference type="NCBI Taxonomy" id="1316788"/>
    <lineage>
        <taxon>Eukaryota</taxon>
        <taxon>Fungi</taxon>
        <taxon>Dikarya</taxon>
        <taxon>Ascomycota</taxon>
        <taxon>Pezizomycotina</taxon>
        <taxon>Leotiomycetes</taxon>
        <taxon>Helotiales</taxon>
        <taxon>Lachnaceae</taxon>
        <taxon>Lachnellula</taxon>
    </lineage>
</organism>
<dbReference type="EMBL" id="QGMH01000067">
    <property type="protein sequence ID" value="TVY26529.1"/>
    <property type="molecule type" value="Genomic_DNA"/>
</dbReference>
<keyword evidence="1 2" id="KW-0238">DNA-binding</keyword>
<evidence type="ECO:0000313" key="6">
    <source>
        <dbReference type="Proteomes" id="UP000431533"/>
    </source>
</evidence>
<evidence type="ECO:0000313" key="5">
    <source>
        <dbReference type="EMBL" id="TVY26529.1"/>
    </source>
</evidence>
<comment type="caution">
    <text evidence="5">The sequence shown here is derived from an EMBL/GenBank/DDBJ whole genome shotgun (WGS) entry which is preliminary data.</text>
</comment>